<gene>
    <name evidence="10" type="ORF">C3K47_08350</name>
</gene>
<organism evidence="10 11">
    <name type="scientific">Solitalea longa</name>
    <dbReference type="NCBI Taxonomy" id="2079460"/>
    <lineage>
        <taxon>Bacteria</taxon>
        <taxon>Pseudomonadati</taxon>
        <taxon>Bacteroidota</taxon>
        <taxon>Sphingobacteriia</taxon>
        <taxon>Sphingobacteriales</taxon>
        <taxon>Sphingobacteriaceae</taxon>
        <taxon>Solitalea</taxon>
    </lineage>
</organism>
<keyword evidence="5 7" id="KW-0472">Membrane</keyword>
<evidence type="ECO:0000259" key="9">
    <source>
        <dbReference type="Pfam" id="PF07715"/>
    </source>
</evidence>
<dbReference type="RefSeq" id="WP_103788669.1">
    <property type="nucleotide sequence ID" value="NZ_PQVF01000005.1"/>
</dbReference>
<dbReference type="AlphaFoldDB" id="A0A2S5A427"/>
<dbReference type="GO" id="GO:0009279">
    <property type="term" value="C:cell outer membrane"/>
    <property type="evidence" value="ECO:0007669"/>
    <property type="project" value="UniProtKB-SubCell"/>
</dbReference>
<keyword evidence="11" id="KW-1185">Reference proteome</keyword>
<dbReference type="OrthoDB" id="9768177at2"/>
<keyword evidence="2 7" id="KW-0813">Transport</keyword>
<evidence type="ECO:0000256" key="5">
    <source>
        <dbReference type="ARBA" id="ARBA00023136"/>
    </source>
</evidence>
<comment type="subcellular location">
    <subcellularLocation>
        <location evidence="1 7">Cell outer membrane</location>
        <topology evidence="1 7">Multi-pass membrane protein</topology>
    </subcellularLocation>
</comment>
<feature type="signal peptide" evidence="8">
    <location>
        <begin position="1"/>
        <end position="22"/>
    </location>
</feature>
<dbReference type="Proteomes" id="UP000236893">
    <property type="component" value="Unassembled WGS sequence"/>
</dbReference>
<dbReference type="Gene3D" id="2.40.170.20">
    <property type="entry name" value="TonB-dependent receptor, beta-barrel domain"/>
    <property type="match status" value="1"/>
</dbReference>
<feature type="chain" id="PRO_5015647931" evidence="8">
    <location>
        <begin position="23"/>
        <end position="1021"/>
    </location>
</feature>
<comment type="similarity">
    <text evidence="7">Belongs to the TonB-dependent receptor family.</text>
</comment>
<accession>A0A2S5A427</accession>
<evidence type="ECO:0000256" key="8">
    <source>
        <dbReference type="SAM" id="SignalP"/>
    </source>
</evidence>
<evidence type="ECO:0000256" key="2">
    <source>
        <dbReference type="ARBA" id="ARBA00022448"/>
    </source>
</evidence>
<dbReference type="SUPFAM" id="SSF49464">
    <property type="entry name" value="Carboxypeptidase regulatory domain-like"/>
    <property type="match status" value="1"/>
</dbReference>
<protein>
    <submittedName>
        <fullName evidence="10">SusC/RagA family TonB-linked outer membrane protein</fullName>
    </submittedName>
</protein>
<dbReference type="NCBIfam" id="TIGR04056">
    <property type="entry name" value="OMP_RagA_SusC"/>
    <property type="match status" value="1"/>
</dbReference>
<dbReference type="NCBIfam" id="TIGR04057">
    <property type="entry name" value="SusC_RagA_signa"/>
    <property type="match status" value="1"/>
</dbReference>
<sequence length="1021" mass="109193">MKKYLRILLLVLLSGISATALSQQRTITGTVTSEDDKQPMPSVTVVVKGTATATQTDLDGKYSIKASDGATLAFTYVGYVTKEVKLGSSNVINVTLSLNSKQLGEVVVTALGIKKEARSVGYATGQVKGDELTQAREVNVANALAGKVAGVSVATPASGPGGAANVIIRGSSSLTGSSQPLYVLNGVPMNNSNSGSAIITGTASTEGSAGQYGGADLGDGISNINPDDIESISVLKGAAAAALYGSRAGAGVIMITTKSGKAQKGIGVDFNTTYQVDEINDFTNYQYVYGSGHQGLKPTSVEQALNDGASSWGARLDGSSVIQLDGVSRPYVAQKNNIKDFYRTGGTFTNTLALNGGTETAAFRFSASKLDNNGVIPNSSLDRWSFNLGSTAKLGKKVTANVVVNYTIEDAKNRPSLSDAPGNSNFGIAFVANSIQASQVLAPGYHPDGSEIQFTGNTFTTNPYFASAKFVNDTHRNRIIANASLRYNIFDWLFVQGRVVQDAYNDRFTSVTPTGTAYRDLGDMRDNSSRFSELNADVLVGVSRAIAKDLTLDANIGANMMKRDNEITNISGSSFSIPFLYTIPNTANKTNSYFDFRSRINSIYATADLGYRNFLYLNLSLRNDWYSTLASPSSDKVSYLYPAVSSSFVFSEFLKSNTLSYGKVRVGYAEVGGGGDSPYQTTLNYNIAGTINGIPIGQITNGSIPNAELKPRAITEFEAGTEVKFFQNRLGIDLTYYNKKINDDIVPVTTSVATGYPSAVLNVGRLTNSGWELLLTGTPIRNNDFTWNVSLNGSVNKSKVESLAGDLTSIQIGIGRTETAFIQQIVGKEASQVMAFDYSRDESGNILKGPNGVPLRGNLIAYGSGNYKYNTGLSNEFKYKNFNLSFLIDGKWGAKIFSGTNAYATGAGLTQETLVDRDKAGFDAQSYYANFGSNVSGQFVEDASFIKLRQLVLGYDFPLSMFNNKIQGLKISFVARNLAVLMKHTTNIDPESNYNNTAAQGLELGGVPSTRSFGLNLNFKF</sequence>
<comment type="caution">
    <text evidence="10">The sequence shown here is derived from an EMBL/GenBank/DDBJ whole genome shotgun (WGS) entry which is preliminary data.</text>
</comment>
<evidence type="ECO:0000313" key="11">
    <source>
        <dbReference type="Proteomes" id="UP000236893"/>
    </source>
</evidence>
<keyword evidence="8" id="KW-0732">Signal</keyword>
<evidence type="ECO:0000256" key="6">
    <source>
        <dbReference type="ARBA" id="ARBA00023237"/>
    </source>
</evidence>
<dbReference type="Gene3D" id="2.170.130.10">
    <property type="entry name" value="TonB-dependent receptor, plug domain"/>
    <property type="match status" value="1"/>
</dbReference>
<dbReference type="InterPro" id="IPR037066">
    <property type="entry name" value="Plug_dom_sf"/>
</dbReference>
<proteinExistence type="inferred from homology"/>
<dbReference type="PROSITE" id="PS52016">
    <property type="entry name" value="TONB_DEPENDENT_REC_3"/>
    <property type="match status" value="1"/>
</dbReference>
<dbReference type="InterPro" id="IPR039426">
    <property type="entry name" value="TonB-dep_rcpt-like"/>
</dbReference>
<evidence type="ECO:0000256" key="7">
    <source>
        <dbReference type="PROSITE-ProRule" id="PRU01360"/>
    </source>
</evidence>
<dbReference type="InterPro" id="IPR023996">
    <property type="entry name" value="TonB-dep_OMP_SusC/RagA"/>
</dbReference>
<keyword evidence="3 7" id="KW-1134">Transmembrane beta strand</keyword>
<evidence type="ECO:0000313" key="10">
    <source>
        <dbReference type="EMBL" id="POY37059.1"/>
    </source>
</evidence>
<feature type="domain" description="TonB-dependent receptor plug" evidence="9">
    <location>
        <begin position="118"/>
        <end position="252"/>
    </location>
</feature>
<keyword evidence="4 7" id="KW-0812">Transmembrane</keyword>
<dbReference type="Pfam" id="PF07715">
    <property type="entry name" value="Plug"/>
    <property type="match status" value="1"/>
</dbReference>
<name>A0A2S5A427_9SPHI</name>
<dbReference type="InterPro" id="IPR023997">
    <property type="entry name" value="TonB-dep_OMP_SusC/RagA_CS"/>
</dbReference>
<dbReference type="SUPFAM" id="SSF56935">
    <property type="entry name" value="Porins"/>
    <property type="match status" value="1"/>
</dbReference>
<dbReference type="InterPro" id="IPR008969">
    <property type="entry name" value="CarboxyPept-like_regulatory"/>
</dbReference>
<evidence type="ECO:0000256" key="1">
    <source>
        <dbReference type="ARBA" id="ARBA00004571"/>
    </source>
</evidence>
<dbReference type="EMBL" id="PQVF01000005">
    <property type="protein sequence ID" value="POY37059.1"/>
    <property type="molecule type" value="Genomic_DNA"/>
</dbReference>
<keyword evidence="6 7" id="KW-0998">Cell outer membrane</keyword>
<dbReference type="Pfam" id="PF13715">
    <property type="entry name" value="CarbopepD_reg_2"/>
    <property type="match status" value="1"/>
</dbReference>
<dbReference type="InterPro" id="IPR012910">
    <property type="entry name" value="Plug_dom"/>
</dbReference>
<evidence type="ECO:0000256" key="4">
    <source>
        <dbReference type="ARBA" id="ARBA00022692"/>
    </source>
</evidence>
<reference evidence="10 11" key="1">
    <citation type="submission" date="2018-01" db="EMBL/GenBank/DDBJ databases">
        <authorList>
            <person name="Gaut B.S."/>
            <person name="Morton B.R."/>
            <person name="Clegg M.T."/>
            <person name="Duvall M.R."/>
        </authorList>
    </citation>
    <scope>NUCLEOTIDE SEQUENCE [LARGE SCALE GENOMIC DNA]</scope>
    <source>
        <strain evidence="10 11">HR-AV</strain>
    </source>
</reference>
<dbReference type="Gene3D" id="2.60.40.1120">
    <property type="entry name" value="Carboxypeptidase-like, regulatory domain"/>
    <property type="match status" value="1"/>
</dbReference>
<evidence type="ECO:0000256" key="3">
    <source>
        <dbReference type="ARBA" id="ARBA00022452"/>
    </source>
</evidence>
<dbReference type="InterPro" id="IPR036942">
    <property type="entry name" value="Beta-barrel_TonB_sf"/>
</dbReference>